<dbReference type="EMBL" id="ML978128">
    <property type="protein sequence ID" value="KAF2097638.1"/>
    <property type="molecule type" value="Genomic_DNA"/>
</dbReference>
<feature type="region of interest" description="Disordered" evidence="1">
    <location>
        <begin position="20"/>
        <end position="42"/>
    </location>
</feature>
<accession>A0A9P4ICT8</accession>
<sequence length="443" mass="49763">MAMSSATAASAVASPLSLRAESPLANRHNTPSPSPSSSSMVTLTTNMASRKRAQSMISTHSLVNNRLSKIEEDEVKNNAQWELMEWKGSSETLADQNRLHEELIIADFFNIKVPRALAFRGATVEDVTPQQCIALAQRIMGPHEIRLMSNQGSNSYTLVCPSTAKIIQFRLRELNIPILDLARSIYGKLVPEVTYYPRFVLPTYISDFLPGNPHILQPFPAGRFPLARERATVTGLAAFIAKATHFPQPLYACNPDSWTLTARDRLLRLRQNESLQEIDLRFYKKADDLLSRLHLLDKLPPVLTHHDFAQINILVADDGRVTGVIDFDAAGVEAFGMCIFGLYECFLGNMVDGVWSFYNQQAPGYPGQTVREVLEQTFWDTIWATMSKELGSRREDVEEALQIAVDVGIINRYFVEGMLDYVDLDKPVHRMSLEYSRGILLGR</sequence>
<comment type="caution">
    <text evidence="3">The sequence shown here is derived from an EMBL/GenBank/DDBJ whole genome shotgun (WGS) entry which is preliminary data.</text>
</comment>
<dbReference type="OrthoDB" id="5598852at2759"/>
<reference evidence="3" key="1">
    <citation type="journal article" date="2020" name="Stud. Mycol.">
        <title>101 Dothideomycetes genomes: a test case for predicting lifestyles and emergence of pathogens.</title>
        <authorList>
            <person name="Haridas S."/>
            <person name="Albert R."/>
            <person name="Binder M."/>
            <person name="Bloem J."/>
            <person name="Labutti K."/>
            <person name="Salamov A."/>
            <person name="Andreopoulos B."/>
            <person name="Baker S."/>
            <person name="Barry K."/>
            <person name="Bills G."/>
            <person name="Bluhm B."/>
            <person name="Cannon C."/>
            <person name="Castanera R."/>
            <person name="Culley D."/>
            <person name="Daum C."/>
            <person name="Ezra D."/>
            <person name="Gonzalez J."/>
            <person name="Henrissat B."/>
            <person name="Kuo A."/>
            <person name="Liang C."/>
            <person name="Lipzen A."/>
            <person name="Lutzoni F."/>
            <person name="Magnuson J."/>
            <person name="Mondo S."/>
            <person name="Nolan M."/>
            <person name="Ohm R."/>
            <person name="Pangilinan J."/>
            <person name="Park H.-J."/>
            <person name="Ramirez L."/>
            <person name="Alfaro M."/>
            <person name="Sun H."/>
            <person name="Tritt A."/>
            <person name="Yoshinaga Y."/>
            <person name="Zwiers L.-H."/>
            <person name="Turgeon B."/>
            <person name="Goodwin S."/>
            <person name="Spatafora J."/>
            <person name="Crous P."/>
            <person name="Grigoriev I."/>
        </authorList>
    </citation>
    <scope>NUCLEOTIDE SEQUENCE</scope>
    <source>
        <strain evidence="3">CBS 133067</strain>
    </source>
</reference>
<evidence type="ECO:0000313" key="3">
    <source>
        <dbReference type="EMBL" id="KAF2097638.1"/>
    </source>
</evidence>
<protein>
    <recommendedName>
        <fullName evidence="2">Aminoglycoside phosphotransferase domain-containing protein</fullName>
    </recommendedName>
</protein>
<dbReference type="Proteomes" id="UP000799772">
    <property type="component" value="Unassembled WGS sequence"/>
</dbReference>
<evidence type="ECO:0000259" key="2">
    <source>
        <dbReference type="Pfam" id="PF01636"/>
    </source>
</evidence>
<name>A0A9P4ICT8_9PEZI</name>
<evidence type="ECO:0000256" key="1">
    <source>
        <dbReference type="SAM" id="MobiDB-lite"/>
    </source>
</evidence>
<feature type="domain" description="Aminoglycoside phosphotransferase" evidence="2">
    <location>
        <begin position="232"/>
        <end position="332"/>
    </location>
</feature>
<proteinExistence type="predicted"/>
<organism evidence="3 4">
    <name type="scientific">Rhizodiscina lignyota</name>
    <dbReference type="NCBI Taxonomy" id="1504668"/>
    <lineage>
        <taxon>Eukaryota</taxon>
        <taxon>Fungi</taxon>
        <taxon>Dikarya</taxon>
        <taxon>Ascomycota</taxon>
        <taxon>Pezizomycotina</taxon>
        <taxon>Dothideomycetes</taxon>
        <taxon>Pleosporomycetidae</taxon>
        <taxon>Aulographales</taxon>
        <taxon>Rhizodiscinaceae</taxon>
        <taxon>Rhizodiscina</taxon>
    </lineage>
</organism>
<dbReference type="Pfam" id="PF01636">
    <property type="entry name" value="APH"/>
    <property type="match status" value="1"/>
</dbReference>
<dbReference type="AlphaFoldDB" id="A0A9P4ICT8"/>
<dbReference type="InterPro" id="IPR011009">
    <property type="entry name" value="Kinase-like_dom_sf"/>
</dbReference>
<dbReference type="Gene3D" id="3.90.1200.10">
    <property type="match status" value="1"/>
</dbReference>
<dbReference type="InterPro" id="IPR002575">
    <property type="entry name" value="Aminoglycoside_PTrfase"/>
</dbReference>
<dbReference type="SUPFAM" id="SSF56112">
    <property type="entry name" value="Protein kinase-like (PK-like)"/>
    <property type="match status" value="1"/>
</dbReference>
<keyword evidence="4" id="KW-1185">Reference proteome</keyword>
<evidence type="ECO:0000313" key="4">
    <source>
        <dbReference type="Proteomes" id="UP000799772"/>
    </source>
</evidence>
<gene>
    <name evidence="3" type="ORF">NA57DRAFT_77890</name>
</gene>